<reference evidence="2 3" key="1">
    <citation type="submission" date="2024-09" db="EMBL/GenBank/DDBJ databases">
        <authorList>
            <person name="Sun Q."/>
            <person name="Mori K."/>
        </authorList>
    </citation>
    <scope>NUCLEOTIDE SEQUENCE [LARGE SCALE GENOMIC DNA]</scope>
    <source>
        <strain evidence="2 3">JCM 13519</strain>
    </source>
</reference>
<feature type="domain" description="Helix-turn-helix" evidence="1">
    <location>
        <begin position="92"/>
        <end position="137"/>
    </location>
</feature>
<dbReference type="RefSeq" id="WP_345047153.1">
    <property type="nucleotide sequence ID" value="NZ_BAABED010000001.1"/>
</dbReference>
<organism evidence="2 3">
    <name type="scientific">Arthrobacter methylotrophus</name>
    <dbReference type="NCBI Taxonomy" id="121291"/>
    <lineage>
        <taxon>Bacteria</taxon>
        <taxon>Bacillati</taxon>
        <taxon>Actinomycetota</taxon>
        <taxon>Actinomycetes</taxon>
        <taxon>Micrococcales</taxon>
        <taxon>Micrococcaceae</taxon>
        <taxon>Arthrobacter</taxon>
    </lineage>
</organism>
<evidence type="ECO:0000313" key="3">
    <source>
        <dbReference type="Proteomes" id="UP001589536"/>
    </source>
</evidence>
<dbReference type="EMBL" id="JBHMBH010000026">
    <property type="protein sequence ID" value="MFB9714790.1"/>
    <property type="molecule type" value="Genomic_DNA"/>
</dbReference>
<dbReference type="Pfam" id="PF12728">
    <property type="entry name" value="HTH_17"/>
    <property type="match status" value="1"/>
</dbReference>
<gene>
    <name evidence="2" type="ORF">ACFFPI_11720</name>
</gene>
<protein>
    <submittedName>
        <fullName evidence="2">Helix-turn-helix domain-containing protein</fullName>
    </submittedName>
</protein>
<keyword evidence="3" id="KW-1185">Reference proteome</keyword>
<evidence type="ECO:0000313" key="2">
    <source>
        <dbReference type="EMBL" id="MFB9714790.1"/>
    </source>
</evidence>
<dbReference type="InterPro" id="IPR041657">
    <property type="entry name" value="HTH_17"/>
</dbReference>
<proteinExistence type="predicted"/>
<evidence type="ECO:0000259" key="1">
    <source>
        <dbReference type="Pfam" id="PF12728"/>
    </source>
</evidence>
<sequence length="146" mass="15708">MVTPADASFAHLVRPDGSVVVPPEVADRVLRILVVGLSESVQRNAGGRVSEPVMNVLHALNAAAAREEQTSSANGTVFGEKRTMESMKGGSWLTCREAAALLQCTDRAIRKACGQGRLSALKHGSQWLIAEADLDRYRFYDLGEVA</sequence>
<dbReference type="NCBIfam" id="TIGR01764">
    <property type="entry name" value="excise"/>
    <property type="match status" value="1"/>
</dbReference>
<dbReference type="Proteomes" id="UP001589536">
    <property type="component" value="Unassembled WGS sequence"/>
</dbReference>
<accession>A0ABV5URV9</accession>
<comment type="caution">
    <text evidence="2">The sequence shown here is derived from an EMBL/GenBank/DDBJ whole genome shotgun (WGS) entry which is preliminary data.</text>
</comment>
<dbReference type="InterPro" id="IPR010093">
    <property type="entry name" value="SinI_DNA-bd"/>
</dbReference>
<name>A0ABV5URV9_9MICC</name>